<evidence type="ECO:0000313" key="2">
    <source>
        <dbReference type="EMBL" id="CAD8901388.1"/>
    </source>
</evidence>
<keyword evidence="1" id="KW-0472">Membrane</keyword>
<name>A0A7S1BXW2_9STRA</name>
<organism evidence="2">
    <name type="scientific">Corethron hystrix</name>
    <dbReference type="NCBI Taxonomy" id="216773"/>
    <lineage>
        <taxon>Eukaryota</taxon>
        <taxon>Sar</taxon>
        <taxon>Stramenopiles</taxon>
        <taxon>Ochrophyta</taxon>
        <taxon>Bacillariophyta</taxon>
        <taxon>Coscinodiscophyceae</taxon>
        <taxon>Corethrophycidae</taxon>
        <taxon>Corethrales</taxon>
        <taxon>Corethraceae</taxon>
        <taxon>Corethron</taxon>
    </lineage>
</organism>
<protein>
    <submittedName>
        <fullName evidence="2">Uncharacterized protein</fullName>
    </submittedName>
</protein>
<reference evidence="2" key="1">
    <citation type="submission" date="2021-01" db="EMBL/GenBank/DDBJ databases">
        <authorList>
            <person name="Corre E."/>
            <person name="Pelletier E."/>
            <person name="Niang G."/>
            <person name="Scheremetjew M."/>
            <person name="Finn R."/>
            <person name="Kale V."/>
            <person name="Holt S."/>
            <person name="Cochrane G."/>
            <person name="Meng A."/>
            <person name="Brown T."/>
            <person name="Cohen L."/>
        </authorList>
    </citation>
    <scope>NUCLEOTIDE SEQUENCE</scope>
    <source>
        <strain evidence="2">308</strain>
    </source>
</reference>
<keyword evidence="1" id="KW-1133">Transmembrane helix</keyword>
<sequence length="324" mass="36953">MKRNINSPRESAEFEDAMNGKNKPSLGRYSLKLIPQNRSYKKIPSVPLILGFVVVVLCFNMMRRPVPSITNSSPPPIFAFMIPTASRPNQEFYLDKVVYSLKAAGIPPTSVLIFNTEDESKHEKLKQFRNKIQGCYTCSSADTYHPVHFTVRPKDSPFAPKPQWTPPRLPLSDRFAMAAKDKPEQRYWRTKEAADFMFLSYRALKLFRGTDWFVFLQDDAVCRAGGKLERRLLHVLNNKTVRSRGCGYLNSYGNVALIFNRVFLQSFLGYLELRYHLIPVDWLLQEFLKSNGDLMPTWPGEISLFMHIGAASSSGADRTDLIGG</sequence>
<keyword evidence="1" id="KW-0812">Transmembrane</keyword>
<proteinExistence type="predicted"/>
<evidence type="ECO:0000256" key="1">
    <source>
        <dbReference type="SAM" id="Phobius"/>
    </source>
</evidence>
<feature type="transmembrane region" description="Helical" evidence="1">
    <location>
        <begin position="43"/>
        <end position="62"/>
    </location>
</feature>
<gene>
    <name evidence="2" type="ORF">CHYS00102_LOCUS28607</name>
</gene>
<dbReference type="AlphaFoldDB" id="A0A7S1BXW2"/>
<dbReference type="EMBL" id="HBFR01039132">
    <property type="protein sequence ID" value="CAD8901388.1"/>
    <property type="molecule type" value="Transcribed_RNA"/>
</dbReference>
<accession>A0A7S1BXW2</accession>